<gene>
    <name evidence="1" type="ORF">SAMN05216466_13248</name>
</gene>
<dbReference type="Proteomes" id="UP000199706">
    <property type="component" value="Unassembled WGS sequence"/>
</dbReference>
<evidence type="ECO:0000313" key="2">
    <source>
        <dbReference type="Proteomes" id="UP000199706"/>
    </source>
</evidence>
<evidence type="ECO:0000313" key="1">
    <source>
        <dbReference type="EMBL" id="SDI73668.1"/>
    </source>
</evidence>
<dbReference type="OrthoDB" id="9776053at2"/>
<organism evidence="1 2">
    <name type="scientific">Paraburkholderia phenazinium</name>
    <dbReference type="NCBI Taxonomy" id="60549"/>
    <lineage>
        <taxon>Bacteria</taxon>
        <taxon>Pseudomonadati</taxon>
        <taxon>Pseudomonadota</taxon>
        <taxon>Betaproteobacteria</taxon>
        <taxon>Burkholderiales</taxon>
        <taxon>Burkholderiaceae</taxon>
        <taxon>Paraburkholderia</taxon>
    </lineage>
</organism>
<reference evidence="1 2" key="1">
    <citation type="submission" date="2016-10" db="EMBL/GenBank/DDBJ databases">
        <authorList>
            <person name="de Groot N.N."/>
        </authorList>
    </citation>
    <scope>NUCLEOTIDE SEQUENCE [LARGE SCALE GENOMIC DNA]</scope>
    <source>
        <strain evidence="1 2">LMG 2247</strain>
    </source>
</reference>
<accession>A0A1G8N0G9</accession>
<name>A0A1G8N0G9_9BURK</name>
<dbReference type="EMBL" id="FNCJ01000032">
    <property type="protein sequence ID" value="SDI73668.1"/>
    <property type="molecule type" value="Genomic_DNA"/>
</dbReference>
<dbReference type="AlphaFoldDB" id="A0A1G8N0G9"/>
<sequence length="131" mass="13589">MMVRFCLIACAMLLTALLCVILPLLRRAAVHANGIAGHDGHALAVAIYRVELLEVEREFAAGHLSPQHRAGALHELERRLIKSEGAGIGGLSGARPARLPHGDRLLGAVGGSGGHGLGDWSTGASGYRASA</sequence>
<dbReference type="NCBIfam" id="TIGR03142">
    <property type="entry name" value="cytochro_ccmI"/>
    <property type="match status" value="1"/>
</dbReference>
<dbReference type="InterPro" id="IPR017560">
    <property type="entry name" value="Cyt_c_biogenesis_CcmI"/>
</dbReference>
<proteinExistence type="predicted"/>
<protein>
    <submittedName>
        <fullName evidence="1">Cytochrome c-type biogenesis protein CcmH</fullName>
    </submittedName>
</protein>
<dbReference type="RefSeq" id="WP_090695642.1">
    <property type="nucleotide sequence ID" value="NZ_CADERL010000038.1"/>
</dbReference>